<dbReference type="PANTHER" id="PTHR24567">
    <property type="entry name" value="CRP FAMILY TRANSCRIPTIONAL REGULATORY PROTEIN"/>
    <property type="match status" value="1"/>
</dbReference>
<evidence type="ECO:0000259" key="4">
    <source>
        <dbReference type="PROSITE" id="PS50042"/>
    </source>
</evidence>
<dbReference type="InterPro" id="IPR000595">
    <property type="entry name" value="cNMP-bd_dom"/>
</dbReference>
<dbReference type="GO" id="GO:0003677">
    <property type="term" value="F:DNA binding"/>
    <property type="evidence" value="ECO:0007669"/>
    <property type="project" value="UniProtKB-KW"/>
</dbReference>
<dbReference type="PANTHER" id="PTHR24567:SF28">
    <property type="entry name" value="LISTERIOLYSIN REGULATORY PROTEIN"/>
    <property type="match status" value="1"/>
</dbReference>
<protein>
    <submittedName>
        <fullName evidence="6">Transcriptional regulator</fullName>
    </submittedName>
</protein>
<dbReference type="InterPro" id="IPR036388">
    <property type="entry name" value="WH-like_DNA-bd_sf"/>
</dbReference>
<evidence type="ECO:0000256" key="2">
    <source>
        <dbReference type="ARBA" id="ARBA00023125"/>
    </source>
</evidence>
<organism evidence="6 7">
    <name type="scientific">Flavihumibacter solisilvae</name>
    <dbReference type="NCBI Taxonomy" id="1349421"/>
    <lineage>
        <taxon>Bacteria</taxon>
        <taxon>Pseudomonadati</taxon>
        <taxon>Bacteroidota</taxon>
        <taxon>Chitinophagia</taxon>
        <taxon>Chitinophagales</taxon>
        <taxon>Chitinophagaceae</taxon>
        <taxon>Flavihumibacter</taxon>
    </lineage>
</organism>
<evidence type="ECO:0000313" key="7">
    <source>
        <dbReference type="Proteomes" id="UP000031408"/>
    </source>
</evidence>
<keyword evidence="3" id="KW-0804">Transcription</keyword>
<proteinExistence type="predicted"/>
<keyword evidence="2" id="KW-0238">DNA-binding</keyword>
<dbReference type="EMBL" id="JSVC01000045">
    <property type="protein sequence ID" value="KIC90725.1"/>
    <property type="molecule type" value="Genomic_DNA"/>
</dbReference>
<dbReference type="OrthoDB" id="9127033at2"/>
<dbReference type="Proteomes" id="UP000031408">
    <property type="component" value="Unassembled WGS sequence"/>
</dbReference>
<dbReference type="SUPFAM" id="SSF51206">
    <property type="entry name" value="cAMP-binding domain-like"/>
    <property type="match status" value="1"/>
</dbReference>
<sequence>MKSSKNSCNLNSCFFCRGCLKEWHPAIAANKTTFRIKKGEDIFREGDSVTGIYFLERGLVKVHRKWGDTKELIMRFAKDGDIIGHRGLGSENVFPVTATALENGTVCFIPMSFFHTTLKVNHDFTYELMLFYARELQQSEKKMRNMAHMPVKGRLASALIQLEAKFGTGENGFINLQLTRQDIASYAGTTYETVFRILQEFSLNNWIETNGKHYRLIDINQLSQLAEMPG</sequence>
<dbReference type="GO" id="GO:0003700">
    <property type="term" value="F:DNA-binding transcription factor activity"/>
    <property type="evidence" value="ECO:0007669"/>
    <property type="project" value="TreeGrafter"/>
</dbReference>
<dbReference type="PRINTS" id="PR00034">
    <property type="entry name" value="HTHCRP"/>
</dbReference>
<evidence type="ECO:0000256" key="1">
    <source>
        <dbReference type="ARBA" id="ARBA00023015"/>
    </source>
</evidence>
<dbReference type="RefSeq" id="WP_039144434.1">
    <property type="nucleotide sequence ID" value="NZ_JSVC01000045.1"/>
</dbReference>
<feature type="domain" description="HTH crp-type" evidence="5">
    <location>
        <begin position="149"/>
        <end position="220"/>
    </location>
</feature>
<dbReference type="Gene3D" id="1.10.10.10">
    <property type="entry name" value="Winged helix-like DNA-binding domain superfamily/Winged helix DNA-binding domain"/>
    <property type="match status" value="1"/>
</dbReference>
<dbReference type="SUPFAM" id="SSF46785">
    <property type="entry name" value="Winged helix' DNA-binding domain"/>
    <property type="match status" value="1"/>
</dbReference>
<keyword evidence="1" id="KW-0805">Transcription regulation</keyword>
<dbReference type="Gene3D" id="2.60.120.10">
    <property type="entry name" value="Jelly Rolls"/>
    <property type="match status" value="1"/>
</dbReference>
<dbReference type="SMART" id="SM00419">
    <property type="entry name" value="HTH_CRP"/>
    <property type="match status" value="1"/>
</dbReference>
<name>A0A0C1I9N6_9BACT</name>
<dbReference type="PROSITE" id="PS50042">
    <property type="entry name" value="CNMP_BINDING_3"/>
    <property type="match status" value="1"/>
</dbReference>
<accession>A0A0C1I9N6</accession>
<dbReference type="InterPro" id="IPR014710">
    <property type="entry name" value="RmlC-like_jellyroll"/>
</dbReference>
<dbReference type="AlphaFoldDB" id="A0A0C1I9N6"/>
<dbReference type="STRING" id="1349421.OI18_22785"/>
<reference evidence="6 7" key="1">
    <citation type="submission" date="2014-11" db="EMBL/GenBank/DDBJ databases">
        <title>Genome sequence of Flavihumibacter solisilvae 3-3.</title>
        <authorList>
            <person name="Zhou G."/>
            <person name="Li M."/>
            <person name="Wang G."/>
        </authorList>
    </citation>
    <scope>NUCLEOTIDE SEQUENCE [LARGE SCALE GENOMIC DNA]</scope>
    <source>
        <strain evidence="6 7">3-3</strain>
    </source>
</reference>
<dbReference type="CDD" id="cd00038">
    <property type="entry name" value="CAP_ED"/>
    <property type="match status" value="1"/>
</dbReference>
<dbReference type="SMART" id="SM00100">
    <property type="entry name" value="cNMP"/>
    <property type="match status" value="1"/>
</dbReference>
<gene>
    <name evidence="6" type="ORF">OI18_22785</name>
</gene>
<dbReference type="Pfam" id="PF13545">
    <property type="entry name" value="HTH_Crp_2"/>
    <property type="match status" value="1"/>
</dbReference>
<dbReference type="InterPro" id="IPR050397">
    <property type="entry name" value="Env_Response_Regulators"/>
</dbReference>
<evidence type="ECO:0000256" key="3">
    <source>
        <dbReference type="ARBA" id="ARBA00023163"/>
    </source>
</evidence>
<dbReference type="InterPro" id="IPR018490">
    <property type="entry name" value="cNMP-bd_dom_sf"/>
</dbReference>
<dbReference type="Pfam" id="PF00027">
    <property type="entry name" value="cNMP_binding"/>
    <property type="match status" value="1"/>
</dbReference>
<dbReference type="InterPro" id="IPR036390">
    <property type="entry name" value="WH_DNA-bd_sf"/>
</dbReference>
<dbReference type="GO" id="GO:0005829">
    <property type="term" value="C:cytosol"/>
    <property type="evidence" value="ECO:0007669"/>
    <property type="project" value="TreeGrafter"/>
</dbReference>
<evidence type="ECO:0000259" key="5">
    <source>
        <dbReference type="PROSITE" id="PS51063"/>
    </source>
</evidence>
<feature type="domain" description="Cyclic nucleotide-binding" evidence="4">
    <location>
        <begin position="34"/>
        <end position="135"/>
    </location>
</feature>
<keyword evidence="7" id="KW-1185">Reference proteome</keyword>
<evidence type="ECO:0000313" key="6">
    <source>
        <dbReference type="EMBL" id="KIC90725.1"/>
    </source>
</evidence>
<dbReference type="InterPro" id="IPR012318">
    <property type="entry name" value="HTH_CRP"/>
</dbReference>
<dbReference type="PROSITE" id="PS51063">
    <property type="entry name" value="HTH_CRP_2"/>
    <property type="match status" value="1"/>
</dbReference>
<comment type="caution">
    <text evidence="6">The sequence shown here is derived from an EMBL/GenBank/DDBJ whole genome shotgun (WGS) entry which is preliminary data.</text>
</comment>